<feature type="compositionally biased region" description="Polar residues" evidence="2">
    <location>
        <begin position="666"/>
        <end position="683"/>
    </location>
</feature>
<evidence type="ECO:0000313" key="4">
    <source>
        <dbReference type="Proteomes" id="UP000572268"/>
    </source>
</evidence>
<dbReference type="AlphaFoldDB" id="A0A7J6LZ47"/>
<protein>
    <recommendedName>
        <fullName evidence="5">CHAT domain-containing protein</fullName>
    </recommendedName>
</protein>
<feature type="coiled-coil region" evidence="1">
    <location>
        <begin position="16"/>
        <end position="43"/>
    </location>
</feature>
<name>A0A7J6LZ47_PEROL</name>
<comment type="caution">
    <text evidence="3">The sequence shown here is derived from an EMBL/GenBank/DDBJ whole genome shotgun (WGS) entry which is preliminary data.</text>
</comment>
<evidence type="ECO:0008006" key="5">
    <source>
        <dbReference type="Google" id="ProtNLM"/>
    </source>
</evidence>
<feature type="compositionally biased region" description="Basic and acidic residues" evidence="2">
    <location>
        <begin position="1236"/>
        <end position="1245"/>
    </location>
</feature>
<reference evidence="3 4" key="1">
    <citation type="submission" date="2020-04" db="EMBL/GenBank/DDBJ databases">
        <title>Perkinsus olseni comparative genomics.</title>
        <authorList>
            <person name="Bogema D.R."/>
        </authorList>
    </citation>
    <scope>NUCLEOTIDE SEQUENCE [LARGE SCALE GENOMIC DNA]</scope>
    <source>
        <strain evidence="3">ATCC PRA-31</strain>
    </source>
</reference>
<feature type="region of interest" description="Disordered" evidence="2">
    <location>
        <begin position="500"/>
        <end position="529"/>
    </location>
</feature>
<accession>A0A7J6LZ47</accession>
<feature type="region of interest" description="Disordered" evidence="2">
    <location>
        <begin position="561"/>
        <end position="683"/>
    </location>
</feature>
<feature type="region of interest" description="Disordered" evidence="2">
    <location>
        <begin position="380"/>
        <end position="419"/>
    </location>
</feature>
<keyword evidence="1" id="KW-0175">Coiled coil</keyword>
<gene>
    <name evidence="3" type="ORF">FOL46_004187</name>
</gene>
<feature type="compositionally biased region" description="Low complexity" evidence="2">
    <location>
        <begin position="54"/>
        <end position="65"/>
    </location>
</feature>
<feature type="compositionally biased region" description="Low complexity" evidence="2">
    <location>
        <begin position="593"/>
        <end position="628"/>
    </location>
</feature>
<feature type="compositionally biased region" description="Polar residues" evidence="2">
    <location>
        <begin position="394"/>
        <end position="413"/>
    </location>
</feature>
<organism evidence="3 4">
    <name type="scientific">Perkinsus olseni</name>
    <name type="common">Perkinsus atlanticus</name>
    <dbReference type="NCBI Taxonomy" id="32597"/>
    <lineage>
        <taxon>Eukaryota</taxon>
        <taxon>Sar</taxon>
        <taxon>Alveolata</taxon>
        <taxon>Perkinsozoa</taxon>
        <taxon>Perkinsea</taxon>
        <taxon>Perkinsida</taxon>
        <taxon>Perkinsidae</taxon>
        <taxon>Perkinsus</taxon>
    </lineage>
</organism>
<feature type="compositionally biased region" description="Polar residues" evidence="2">
    <location>
        <begin position="501"/>
        <end position="514"/>
    </location>
</feature>
<sequence>MPGVVEGDDSAEDDHEKQLEELVSSLRKQLTDLQLENAQLRSAIRSQSVVTRDSTSTSTATSASTPARPLSISIRLRVHFVYASPMVLTDSLGTTVVKTLHQLGIVPEYLQLEEAFRLSSDVPMDSRAGGGTIPWIRRIYGQCALTAGTPSGLLQLRQILYEEKARLLTPNNPRHHIPIVHLSMHAVEMVVAGKKATRCILEDDIGKAHLVEADELGKLLGLDSNNMLVFINACRSQSVGEVFVSHFGVKHVVCIGHEEAILDAAATLFTQEFYAALLCPTVTIRHAFDRARHAVKSSANPKIASQYTLFHLLPEDGDHDVPVWATFSPHGSAPSTTDAAMRYYPPSMLTSDAEPNRGNQGYSFDRNLRPVAVRCIPAEAADSDDDDGGEASPKQPQFQPTERPSVPLGSSNLGIEGSPLESAAPVEDFLGRDIDIVRLCSILHTPRNRRVVAVTGPVGSGKRTLVTQTAMYYSLPGGRFFSGGACVVLLPRLWVMGSPPSRVSKSNRGATTSPKLYVQGDGAGGENDSLTAPEVAERFIRVVMKEIRTTVRLLKEWYPPQTRSTMSEDYEEDEEELYDEEVAPTSHGGPLTGRRSPVGRGGSVSDNGSTVSTTSSASLSRHTSGTPIAPGPLPPLAPTKRNMTTSRISTELEDKEVSSRRLHTVHSASSLAQPERATSSVNRSISSAHYAEKESIEELEMELFGATSSGMAAGGGLGTRGCKVFLAEQFADTSALEQFLKGYNVPPIPVNRLLKELRENGTQLQDWGTGRLVRVVHVVRCMISDADEKEQEEQDTDGEHKKARCLVERRISDGKLKLLSKKFDPVTENVLEVCSEAVEKEIAHSVSDVSVRKVVMRNRKPLVELERSSPTYKGLATKYVLYTTEVLLDGLPLNVEEFETTEAQLCGSPSSAWQSEAPEIGQKMCPTLRTHHWEWLERDCAEDLFLREGHGEAAAAGDQQGGSSVPQQSLELELASGVARQVEGEPMRGAISKLEAATKKLQRIRHEWARAVREWANVTDTMNSARSPSSSVLVLLRAENYMPIPEIRQLLGQALSKHKNLKIILTMEDGATPAEAAVRDQALMQPIQTISVAYKVVCFQLPPLQPLDAAMLFARRVHRPLYESDIRITTQATLEEFDAAGGERTGSDARVIRLNDSESEGLSNLARLAKHPVLVRLRGNPGRIIEAAALVGPQTPTLLHIMPAVRELLGFGKGAPNGESSSHMRRKSEGTPGTKMVEELPQRKT</sequence>
<feature type="compositionally biased region" description="Basic and acidic residues" evidence="2">
    <location>
        <begin position="650"/>
        <end position="659"/>
    </location>
</feature>
<feature type="compositionally biased region" description="Acidic residues" evidence="2">
    <location>
        <begin position="568"/>
        <end position="582"/>
    </location>
</feature>
<feature type="region of interest" description="Disordered" evidence="2">
    <location>
        <begin position="1212"/>
        <end position="1245"/>
    </location>
</feature>
<dbReference type="Proteomes" id="UP000572268">
    <property type="component" value="Unassembled WGS sequence"/>
</dbReference>
<feature type="region of interest" description="Disordered" evidence="2">
    <location>
        <begin position="46"/>
        <end position="65"/>
    </location>
</feature>
<evidence type="ECO:0000256" key="2">
    <source>
        <dbReference type="SAM" id="MobiDB-lite"/>
    </source>
</evidence>
<evidence type="ECO:0000256" key="1">
    <source>
        <dbReference type="SAM" id="Coils"/>
    </source>
</evidence>
<dbReference type="EMBL" id="JABANN010000258">
    <property type="protein sequence ID" value="KAF4664504.1"/>
    <property type="molecule type" value="Genomic_DNA"/>
</dbReference>
<proteinExistence type="predicted"/>
<evidence type="ECO:0000313" key="3">
    <source>
        <dbReference type="EMBL" id="KAF4664504.1"/>
    </source>
</evidence>